<dbReference type="Gene3D" id="3.30.1130.10">
    <property type="match status" value="1"/>
</dbReference>
<evidence type="ECO:0000313" key="10">
    <source>
        <dbReference type="EMBL" id="SVA19208.1"/>
    </source>
</evidence>
<dbReference type="InterPro" id="IPR043133">
    <property type="entry name" value="GTP-CH-I_C/QueF"/>
</dbReference>
<gene>
    <name evidence="10" type="ORF">METZ01_LOCUS72062</name>
</gene>
<evidence type="ECO:0000256" key="3">
    <source>
        <dbReference type="ARBA" id="ARBA00005708"/>
    </source>
</evidence>
<accession>A0A381TUN7</accession>
<evidence type="ECO:0000256" key="6">
    <source>
        <dbReference type="ARBA" id="ARBA00023235"/>
    </source>
</evidence>
<dbReference type="SMART" id="SM00905">
    <property type="entry name" value="FolB"/>
    <property type="match status" value="1"/>
</dbReference>
<name>A0A381TUN7_9ZZZZ</name>
<dbReference type="PANTHER" id="PTHR42844">
    <property type="entry name" value="DIHYDRONEOPTERIN ALDOLASE 1-RELATED"/>
    <property type="match status" value="1"/>
</dbReference>
<dbReference type="EC" id="4.1.2.25" evidence="4"/>
<dbReference type="InterPro" id="IPR006156">
    <property type="entry name" value="Dihydroneopterin_aldolase"/>
</dbReference>
<dbReference type="GO" id="GO:0046656">
    <property type="term" value="P:folic acid biosynthetic process"/>
    <property type="evidence" value="ECO:0007669"/>
    <property type="project" value="UniProtKB-KW"/>
</dbReference>
<reference evidence="10" key="1">
    <citation type="submission" date="2018-05" db="EMBL/GenBank/DDBJ databases">
        <authorList>
            <person name="Lanie J.A."/>
            <person name="Ng W.-L."/>
            <person name="Kazmierczak K.M."/>
            <person name="Andrzejewski T.M."/>
            <person name="Davidsen T.M."/>
            <person name="Wayne K.J."/>
            <person name="Tettelin H."/>
            <person name="Glass J.I."/>
            <person name="Rusch D."/>
            <person name="Podicherti R."/>
            <person name="Tsui H.-C.T."/>
            <person name="Winkler M.E."/>
        </authorList>
    </citation>
    <scope>NUCLEOTIDE SEQUENCE</scope>
</reference>
<keyword evidence="7" id="KW-0456">Lyase</keyword>
<dbReference type="NCBIfam" id="TIGR00525">
    <property type="entry name" value="folB"/>
    <property type="match status" value="1"/>
</dbReference>
<dbReference type="PANTHER" id="PTHR42844:SF1">
    <property type="entry name" value="DIHYDRONEOPTERIN ALDOLASE 1-RELATED"/>
    <property type="match status" value="1"/>
</dbReference>
<evidence type="ECO:0000256" key="4">
    <source>
        <dbReference type="ARBA" id="ARBA00013043"/>
    </source>
</evidence>
<dbReference type="NCBIfam" id="TIGR00526">
    <property type="entry name" value="folB_dom"/>
    <property type="match status" value="1"/>
</dbReference>
<sequence>MDKIFIKNLEVETIIGIFEWEREVKQSVFIDIEIDLNLQKSGTTDKISNSLDYKKISKRIINFTIGSKFKLIESLADKIAKIVLNEFNVKRVSVSVKKQGALRGSELVGVNIVRP</sequence>
<comment type="similarity">
    <text evidence="3">Belongs to the DHNA family.</text>
</comment>
<dbReference type="CDD" id="cd00534">
    <property type="entry name" value="DHNA_DHNTPE"/>
    <property type="match status" value="1"/>
</dbReference>
<evidence type="ECO:0000256" key="7">
    <source>
        <dbReference type="ARBA" id="ARBA00023239"/>
    </source>
</evidence>
<comment type="pathway">
    <text evidence="2">Cofactor biosynthesis; tetrahydrofolate biosynthesis; 2-amino-4-hydroxy-6-hydroxymethyl-7,8-dihydropteridine diphosphate from 7,8-dihydroneopterin triphosphate: step 3/4.</text>
</comment>
<evidence type="ECO:0000256" key="5">
    <source>
        <dbReference type="ARBA" id="ARBA00022909"/>
    </source>
</evidence>
<dbReference type="AlphaFoldDB" id="A0A381TUN7"/>
<dbReference type="SUPFAM" id="SSF55620">
    <property type="entry name" value="Tetrahydrobiopterin biosynthesis enzymes-like"/>
    <property type="match status" value="1"/>
</dbReference>
<evidence type="ECO:0000256" key="1">
    <source>
        <dbReference type="ARBA" id="ARBA00001353"/>
    </source>
</evidence>
<dbReference type="Pfam" id="PF02152">
    <property type="entry name" value="FolB"/>
    <property type="match status" value="1"/>
</dbReference>
<evidence type="ECO:0000256" key="8">
    <source>
        <dbReference type="ARBA" id="ARBA00032903"/>
    </source>
</evidence>
<keyword evidence="6" id="KW-0413">Isomerase</keyword>
<feature type="domain" description="Dihydroneopterin aldolase/epimerase" evidence="9">
    <location>
        <begin position="4"/>
        <end position="114"/>
    </location>
</feature>
<organism evidence="10">
    <name type="scientific">marine metagenome</name>
    <dbReference type="NCBI Taxonomy" id="408172"/>
    <lineage>
        <taxon>unclassified sequences</taxon>
        <taxon>metagenomes</taxon>
        <taxon>ecological metagenomes</taxon>
    </lineage>
</organism>
<evidence type="ECO:0000256" key="2">
    <source>
        <dbReference type="ARBA" id="ARBA00005013"/>
    </source>
</evidence>
<keyword evidence="5" id="KW-0289">Folate biosynthesis</keyword>
<evidence type="ECO:0000259" key="9">
    <source>
        <dbReference type="SMART" id="SM00905"/>
    </source>
</evidence>
<dbReference type="GO" id="GO:0005737">
    <property type="term" value="C:cytoplasm"/>
    <property type="evidence" value="ECO:0007669"/>
    <property type="project" value="TreeGrafter"/>
</dbReference>
<proteinExistence type="inferred from homology"/>
<dbReference type="InterPro" id="IPR006157">
    <property type="entry name" value="FolB_dom"/>
</dbReference>
<dbReference type="FunFam" id="3.30.1130.10:FF:000002">
    <property type="entry name" value="7,8-dihydroneopterin aldolase"/>
    <property type="match status" value="1"/>
</dbReference>
<dbReference type="EMBL" id="UINC01005121">
    <property type="protein sequence ID" value="SVA19208.1"/>
    <property type="molecule type" value="Genomic_DNA"/>
</dbReference>
<comment type="catalytic activity">
    <reaction evidence="1">
        <text>7,8-dihydroneopterin = 6-hydroxymethyl-7,8-dihydropterin + glycolaldehyde</text>
        <dbReference type="Rhea" id="RHEA:10540"/>
        <dbReference type="ChEBI" id="CHEBI:17001"/>
        <dbReference type="ChEBI" id="CHEBI:17071"/>
        <dbReference type="ChEBI" id="CHEBI:44841"/>
        <dbReference type="EC" id="4.1.2.25"/>
    </reaction>
</comment>
<dbReference type="GO" id="GO:0004150">
    <property type="term" value="F:dihydroneopterin aldolase activity"/>
    <property type="evidence" value="ECO:0007669"/>
    <property type="project" value="UniProtKB-EC"/>
</dbReference>
<protein>
    <recommendedName>
        <fullName evidence="4">dihydroneopterin aldolase</fullName>
        <ecNumber evidence="4">4.1.2.25</ecNumber>
    </recommendedName>
    <alternativeName>
        <fullName evidence="8">7,8-dihydroneopterin aldolase</fullName>
    </alternativeName>
</protein>
<dbReference type="GO" id="GO:0016853">
    <property type="term" value="F:isomerase activity"/>
    <property type="evidence" value="ECO:0007669"/>
    <property type="project" value="UniProtKB-KW"/>
</dbReference>